<organism evidence="2 3">
    <name type="scientific">Friedmanniomyces endolithicus</name>
    <dbReference type="NCBI Taxonomy" id="329885"/>
    <lineage>
        <taxon>Eukaryota</taxon>
        <taxon>Fungi</taxon>
        <taxon>Dikarya</taxon>
        <taxon>Ascomycota</taxon>
        <taxon>Pezizomycotina</taxon>
        <taxon>Dothideomycetes</taxon>
        <taxon>Dothideomycetidae</taxon>
        <taxon>Mycosphaerellales</taxon>
        <taxon>Teratosphaeriaceae</taxon>
        <taxon>Friedmanniomyces</taxon>
    </lineage>
</organism>
<sequence length="123" mass="13789">MCCRRRANRQSAIFTLSQMAINKYQEHKAVKLAIARGSSPDPNFSRIDFESLPEHANDEIVEKVGMSPPSYEEVVLLRRAGSVERLQDGKEDFVEARSIEHDGQSERGPTVAWKASWGPSSQS</sequence>
<proteinExistence type="predicted"/>
<evidence type="ECO:0000313" key="2">
    <source>
        <dbReference type="EMBL" id="KAK0318553.1"/>
    </source>
</evidence>
<comment type="caution">
    <text evidence="2">The sequence shown here is derived from an EMBL/GenBank/DDBJ whole genome shotgun (WGS) entry which is preliminary data.</text>
</comment>
<evidence type="ECO:0000256" key="1">
    <source>
        <dbReference type="SAM" id="MobiDB-lite"/>
    </source>
</evidence>
<accession>A0AAN6JBN2</accession>
<name>A0AAN6JBN2_9PEZI</name>
<evidence type="ECO:0000313" key="3">
    <source>
        <dbReference type="Proteomes" id="UP001168146"/>
    </source>
</evidence>
<reference evidence="2" key="1">
    <citation type="submission" date="2021-12" db="EMBL/GenBank/DDBJ databases">
        <title>Black yeast isolated from Biological Soil Crust.</title>
        <authorList>
            <person name="Kurbessoian T."/>
        </authorList>
    </citation>
    <scope>NUCLEOTIDE SEQUENCE</scope>
    <source>
        <strain evidence="2">CCFEE 5208</strain>
    </source>
</reference>
<protein>
    <submittedName>
        <fullName evidence="2">Uncharacterized protein</fullName>
    </submittedName>
</protein>
<gene>
    <name evidence="2" type="ORF">LTR82_010615</name>
</gene>
<dbReference type="EMBL" id="JASUXU010000036">
    <property type="protein sequence ID" value="KAK0318553.1"/>
    <property type="molecule type" value="Genomic_DNA"/>
</dbReference>
<dbReference type="Proteomes" id="UP001168146">
    <property type="component" value="Unassembled WGS sequence"/>
</dbReference>
<dbReference type="AlphaFoldDB" id="A0AAN6JBN2"/>
<feature type="region of interest" description="Disordered" evidence="1">
    <location>
        <begin position="96"/>
        <end position="123"/>
    </location>
</feature>
<feature type="compositionally biased region" description="Basic and acidic residues" evidence="1">
    <location>
        <begin position="96"/>
        <end position="105"/>
    </location>
</feature>